<keyword evidence="2" id="KW-1185">Reference proteome</keyword>
<evidence type="ECO:0008006" key="3">
    <source>
        <dbReference type="Google" id="ProtNLM"/>
    </source>
</evidence>
<organism evidence="1 2">
    <name type="scientific">Arachis hypogaea</name>
    <name type="common">Peanut</name>
    <dbReference type="NCBI Taxonomy" id="3818"/>
    <lineage>
        <taxon>Eukaryota</taxon>
        <taxon>Viridiplantae</taxon>
        <taxon>Streptophyta</taxon>
        <taxon>Embryophyta</taxon>
        <taxon>Tracheophyta</taxon>
        <taxon>Spermatophyta</taxon>
        <taxon>Magnoliopsida</taxon>
        <taxon>eudicotyledons</taxon>
        <taxon>Gunneridae</taxon>
        <taxon>Pentapetalae</taxon>
        <taxon>rosids</taxon>
        <taxon>fabids</taxon>
        <taxon>Fabales</taxon>
        <taxon>Fabaceae</taxon>
        <taxon>Papilionoideae</taxon>
        <taxon>50 kb inversion clade</taxon>
        <taxon>dalbergioids sensu lato</taxon>
        <taxon>Dalbergieae</taxon>
        <taxon>Pterocarpus clade</taxon>
        <taxon>Arachis</taxon>
    </lineage>
</organism>
<sequence length="261" mass="29998">MRATICLEYLTNKIEIAEGVTMGLSSLQEMFSIYYKTQSQVCVLRLYVEFEHLPNTVEEPGLGFDWRSYKSESEGEYDGNYNFIDPNADKEQADCTIESDMEDVANALASEHPFREPSFIRVLDLDVMNEPKFLEYANADPPVVGDGEFVIKMQFISKETMIKAVKCVQYGPAVIGLSGFQPLRKFRALFMKKLLVNIDLGKFDHKWKHYGELVREMPNGVEYAIDLRRRHCDCGEFQVDHFQVVMSLPIVKTNVLNGKYM</sequence>
<accession>A0A445EAP0</accession>
<dbReference type="AlphaFoldDB" id="A0A445EAP0"/>
<proteinExistence type="predicted"/>
<dbReference type="Proteomes" id="UP000289738">
    <property type="component" value="Chromosome A02"/>
</dbReference>
<protein>
    <recommendedName>
        <fullName evidence="3">Transposase MuDR plant domain-containing protein</fullName>
    </recommendedName>
</protein>
<dbReference type="EMBL" id="SDMP01000002">
    <property type="protein sequence ID" value="RYR72550.1"/>
    <property type="molecule type" value="Genomic_DNA"/>
</dbReference>
<name>A0A445EAP0_ARAHY</name>
<evidence type="ECO:0000313" key="2">
    <source>
        <dbReference type="Proteomes" id="UP000289738"/>
    </source>
</evidence>
<gene>
    <name evidence="1" type="ORF">Ahy_A02g006765</name>
</gene>
<evidence type="ECO:0000313" key="1">
    <source>
        <dbReference type="EMBL" id="RYR72550.1"/>
    </source>
</evidence>
<reference evidence="1 2" key="1">
    <citation type="submission" date="2019-01" db="EMBL/GenBank/DDBJ databases">
        <title>Sequencing of cultivated peanut Arachis hypogaea provides insights into genome evolution and oil improvement.</title>
        <authorList>
            <person name="Chen X."/>
        </authorList>
    </citation>
    <scope>NUCLEOTIDE SEQUENCE [LARGE SCALE GENOMIC DNA]</scope>
    <source>
        <strain evidence="2">cv. Fuhuasheng</strain>
        <tissue evidence="1">Leaves</tissue>
    </source>
</reference>
<comment type="caution">
    <text evidence="1">The sequence shown here is derived from an EMBL/GenBank/DDBJ whole genome shotgun (WGS) entry which is preliminary data.</text>
</comment>